<reference evidence="1" key="1">
    <citation type="journal article" date="2020" name="Stud. Mycol.">
        <title>101 Dothideomycetes genomes: a test case for predicting lifestyles and emergence of pathogens.</title>
        <authorList>
            <person name="Haridas S."/>
            <person name="Albert R."/>
            <person name="Binder M."/>
            <person name="Bloem J."/>
            <person name="Labutti K."/>
            <person name="Salamov A."/>
            <person name="Andreopoulos B."/>
            <person name="Baker S."/>
            <person name="Barry K."/>
            <person name="Bills G."/>
            <person name="Bluhm B."/>
            <person name="Cannon C."/>
            <person name="Castanera R."/>
            <person name="Culley D."/>
            <person name="Daum C."/>
            <person name="Ezra D."/>
            <person name="Gonzalez J."/>
            <person name="Henrissat B."/>
            <person name="Kuo A."/>
            <person name="Liang C."/>
            <person name="Lipzen A."/>
            <person name="Lutzoni F."/>
            <person name="Magnuson J."/>
            <person name="Mondo S."/>
            <person name="Nolan M."/>
            <person name="Ohm R."/>
            <person name="Pangilinan J."/>
            <person name="Park H.-J."/>
            <person name="Ramirez L."/>
            <person name="Alfaro M."/>
            <person name="Sun H."/>
            <person name="Tritt A."/>
            <person name="Yoshinaga Y."/>
            <person name="Zwiers L.-H."/>
            <person name="Turgeon B."/>
            <person name="Goodwin S."/>
            <person name="Spatafora J."/>
            <person name="Crous P."/>
            <person name="Grigoriev I."/>
        </authorList>
    </citation>
    <scope>NUCLEOTIDE SEQUENCE</scope>
    <source>
        <strain evidence="1">CBS 525.71</strain>
    </source>
</reference>
<evidence type="ECO:0000313" key="1">
    <source>
        <dbReference type="EMBL" id="KAF2625795.1"/>
    </source>
</evidence>
<keyword evidence="2" id="KW-1185">Reference proteome</keyword>
<name>A0ACB6RWK2_9PLEO</name>
<protein>
    <submittedName>
        <fullName evidence="1">Uncharacterized protein</fullName>
    </submittedName>
</protein>
<organism evidence="1 2">
    <name type="scientific">Macroventuria anomochaeta</name>
    <dbReference type="NCBI Taxonomy" id="301207"/>
    <lineage>
        <taxon>Eukaryota</taxon>
        <taxon>Fungi</taxon>
        <taxon>Dikarya</taxon>
        <taxon>Ascomycota</taxon>
        <taxon>Pezizomycotina</taxon>
        <taxon>Dothideomycetes</taxon>
        <taxon>Pleosporomycetidae</taxon>
        <taxon>Pleosporales</taxon>
        <taxon>Pleosporineae</taxon>
        <taxon>Didymellaceae</taxon>
        <taxon>Macroventuria</taxon>
    </lineage>
</organism>
<feature type="non-terminal residue" evidence="1">
    <location>
        <position position="358"/>
    </location>
</feature>
<accession>A0ACB6RWK2</accession>
<sequence length="358" mass="40140">RDSVKAVITKAFYENFLTHFTAEGEGKDIQNQLTWLQRLPTLAVDKSDNALVLALEATATAYGAIMISNAALTWHARDLYGTALRVHHNVLQKSGSTFDITIHMVSTSVLLSFFEAMQATTADAYRAHIYGAAKLLEITGPGQCAHGVLCQLFYHVRTQILFVQLASDQHSVPFPAKKILYDTLLYKDPPLIQRLMCCIAALRELHAQTYDKEHLDQETYGCLNLEVNQLWDEFSRQKPTKNPNWQDTTAEIVLFNDAFTALTAAYFSSAHILLAILRPDTTDFPDLLHHSRMILDVAAFLDITHNAIAYMRMATPLLLVALHAQSFGHRNSVVGIFEIWSRESMRGISALALDAVHR</sequence>
<comment type="caution">
    <text evidence="1">The sequence shown here is derived from an EMBL/GenBank/DDBJ whole genome shotgun (WGS) entry which is preliminary data.</text>
</comment>
<evidence type="ECO:0000313" key="2">
    <source>
        <dbReference type="Proteomes" id="UP000799754"/>
    </source>
</evidence>
<dbReference type="EMBL" id="MU006724">
    <property type="protein sequence ID" value="KAF2625795.1"/>
    <property type="molecule type" value="Genomic_DNA"/>
</dbReference>
<dbReference type="Proteomes" id="UP000799754">
    <property type="component" value="Unassembled WGS sequence"/>
</dbReference>
<gene>
    <name evidence="1" type="ORF">BU25DRAFT_306639</name>
</gene>
<proteinExistence type="predicted"/>
<feature type="non-terminal residue" evidence="1">
    <location>
        <position position="1"/>
    </location>
</feature>